<feature type="compositionally biased region" description="Polar residues" evidence="1">
    <location>
        <begin position="85"/>
        <end position="95"/>
    </location>
</feature>
<comment type="caution">
    <text evidence="2">The sequence shown here is derived from an EMBL/GenBank/DDBJ whole genome shotgun (WGS) entry which is preliminary data.</text>
</comment>
<dbReference type="AlphaFoldDB" id="A0A9W7D6H4"/>
<accession>A0A9W7D6H4</accession>
<reference evidence="2" key="1">
    <citation type="submission" date="2023-04" db="EMBL/GenBank/DDBJ databases">
        <title>Phytophthora fragariaefolia NBRC 109709.</title>
        <authorList>
            <person name="Ichikawa N."/>
            <person name="Sato H."/>
            <person name="Tonouchi N."/>
        </authorList>
    </citation>
    <scope>NUCLEOTIDE SEQUENCE</scope>
    <source>
        <strain evidence="2">NBRC 109709</strain>
    </source>
</reference>
<evidence type="ECO:0000313" key="3">
    <source>
        <dbReference type="Proteomes" id="UP001165121"/>
    </source>
</evidence>
<name>A0A9W7D6H4_9STRA</name>
<protein>
    <submittedName>
        <fullName evidence="2">Unnamed protein product</fullName>
    </submittedName>
</protein>
<proteinExistence type="predicted"/>
<evidence type="ECO:0000313" key="2">
    <source>
        <dbReference type="EMBL" id="GMF54142.1"/>
    </source>
</evidence>
<feature type="compositionally biased region" description="Polar residues" evidence="1">
    <location>
        <begin position="136"/>
        <end position="146"/>
    </location>
</feature>
<feature type="region of interest" description="Disordered" evidence="1">
    <location>
        <begin position="1"/>
        <end position="160"/>
    </location>
</feature>
<feature type="compositionally biased region" description="Polar residues" evidence="1">
    <location>
        <begin position="21"/>
        <end position="49"/>
    </location>
</feature>
<dbReference type="EMBL" id="BSXT01003452">
    <property type="protein sequence ID" value="GMF54142.1"/>
    <property type="molecule type" value="Genomic_DNA"/>
</dbReference>
<feature type="compositionally biased region" description="Basic and acidic residues" evidence="1">
    <location>
        <begin position="114"/>
        <end position="128"/>
    </location>
</feature>
<evidence type="ECO:0000256" key="1">
    <source>
        <dbReference type="SAM" id="MobiDB-lite"/>
    </source>
</evidence>
<organism evidence="2 3">
    <name type="scientific">Phytophthora fragariaefolia</name>
    <dbReference type="NCBI Taxonomy" id="1490495"/>
    <lineage>
        <taxon>Eukaryota</taxon>
        <taxon>Sar</taxon>
        <taxon>Stramenopiles</taxon>
        <taxon>Oomycota</taxon>
        <taxon>Peronosporomycetes</taxon>
        <taxon>Peronosporales</taxon>
        <taxon>Peronosporaceae</taxon>
        <taxon>Phytophthora</taxon>
    </lineage>
</organism>
<dbReference type="Proteomes" id="UP001165121">
    <property type="component" value="Unassembled WGS sequence"/>
</dbReference>
<keyword evidence="3" id="KW-1185">Reference proteome</keyword>
<sequence>MSKRSMTILEKPKSKVGKQKLTISTAPQQEDTALITSGSAITQQAASSTDKSHRRERSPRLITPADPDESAGHERGAPSLAPQGTPASTGSTTGIARTYGGGPGDNSSSSSPSDDNHSDSSRSSRTADNDDESENQSHQAPAPQSSPKHRLFTFRAKTST</sequence>
<gene>
    <name evidence="2" type="ORF">Pfra01_002251400</name>
</gene>